<dbReference type="Proteomes" id="UP000284375">
    <property type="component" value="Unassembled WGS sequence"/>
</dbReference>
<evidence type="ECO:0000313" key="2">
    <source>
        <dbReference type="Proteomes" id="UP000284375"/>
    </source>
</evidence>
<organism evidence="1 2">
    <name type="scientific">Cytospora chrysosperma</name>
    <name type="common">Cytospora canker fungus</name>
    <name type="synonym">Sphaeria chrysosperma</name>
    <dbReference type="NCBI Taxonomy" id="252740"/>
    <lineage>
        <taxon>Eukaryota</taxon>
        <taxon>Fungi</taxon>
        <taxon>Dikarya</taxon>
        <taxon>Ascomycota</taxon>
        <taxon>Pezizomycotina</taxon>
        <taxon>Sordariomycetes</taxon>
        <taxon>Sordariomycetidae</taxon>
        <taxon>Diaporthales</taxon>
        <taxon>Cytosporaceae</taxon>
        <taxon>Cytospora</taxon>
    </lineage>
</organism>
<proteinExistence type="predicted"/>
<dbReference type="EMBL" id="LJZO01000049">
    <property type="protein sequence ID" value="ROV90604.1"/>
    <property type="molecule type" value="Genomic_DNA"/>
</dbReference>
<accession>A0A423VHW1</accession>
<gene>
    <name evidence="1" type="ORF">VSDG_07432</name>
</gene>
<name>A0A423VHW1_CYTCH</name>
<sequence>MPQRRGNLSPRNLMAPLAAFTMATVLFVWTRSSIQAAKVNRSNKIRQYEDKRNSNA</sequence>
<dbReference type="AlphaFoldDB" id="A0A423VHW1"/>
<reference evidence="1 2" key="1">
    <citation type="submission" date="2015-09" db="EMBL/GenBank/DDBJ databases">
        <title>Host preference determinants of Valsa canker pathogens revealed by comparative genomics.</title>
        <authorList>
            <person name="Yin Z."/>
            <person name="Huang L."/>
        </authorList>
    </citation>
    <scope>NUCLEOTIDE SEQUENCE [LARGE SCALE GENOMIC DNA]</scope>
    <source>
        <strain evidence="1 2">YSFL</strain>
    </source>
</reference>
<keyword evidence="2" id="KW-1185">Reference proteome</keyword>
<comment type="caution">
    <text evidence="1">The sequence shown here is derived from an EMBL/GenBank/DDBJ whole genome shotgun (WGS) entry which is preliminary data.</text>
</comment>
<protein>
    <submittedName>
        <fullName evidence="1">Uncharacterized protein</fullName>
    </submittedName>
</protein>
<evidence type="ECO:0000313" key="1">
    <source>
        <dbReference type="EMBL" id="ROV90604.1"/>
    </source>
</evidence>
<dbReference type="OrthoDB" id="5304367at2759"/>